<feature type="compositionally biased region" description="Basic and acidic residues" evidence="2">
    <location>
        <begin position="89"/>
        <end position="131"/>
    </location>
</feature>
<reference evidence="3 4" key="1">
    <citation type="journal article" date="2020" name="ISME J.">
        <title>Comparative genomics reveals insights into cyanobacterial evolution and habitat adaptation.</title>
        <authorList>
            <person name="Chen M.Y."/>
            <person name="Teng W.K."/>
            <person name="Zhao L."/>
            <person name="Hu C.X."/>
            <person name="Zhou Y.K."/>
            <person name="Han B.P."/>
            <person name="Song L.R."/>
            <person name="Shu W.S."/>
        </authorList>
    </citation>
    <scope>NUCLEOTIDE SEQUENCE [LARGE SCALE GENOMIC DNA]</scope>
    <source>
        <strain evidence="3 4">FACHB-288</strain>
    </source>
</reference>
<feature type="region of interest" description="Disordered" evidence="2">
    <location>
        <begin position="1"/>
        <end position="268"/>
    </location>
</feature>
<feature type="coiled-coil region" evidence="1">
    <location>
        <begin position="607"/>
        <end position="693"/>
    </location>
</feature>
<protein>
    <submittedName>
        <fullName evidence="3">Uncharacterized protein</fullName>
    </submittedName>
</protein>
<keyword evidence="1" id="KW-0175">Coiled coil</keyword>
<evidence type="ECO:0000256" key="1">
    <source>
        <dbReference type="SAM" id="Coils"/>
    </source>
</evidence>
<organism evidence="3 4">
    <name type="scientific">Calothrix parietina FACHB-288</name>
    <dbReference type="NCBI Taxonomy" id="2692896"/>
    <lineage>
        <taxon>Bacteria</taxon>
        <taxon>Bacillati</taxon>
        <taxon>Cyanobacteriota</taxon>
        <taxon>Cyanophyceae</taxon>
        <taxon>Nostocales</taxon>
        <taxon>Calotrichaceae</taxon>
        <taxon>Calothrix</taxon>
    </lineage>
</organism>
<feature type="region of interest" description="Disordered" evidence="2">
    <location>
        <begin position="1343"/>
        <end position="1363"/>
    </location>
</feature>
<feature type="coiled-coil region" evidence="1">
    <location>
        <begin position="1127"/>
        <end position="1158"/>
    </location>
</feature>
<dbReference type="EMBL" id="JACJQH010000052">
    <property type="protein sequence ID" value="MBD2199073.1"/>
    <property type="molecule type" value="Genomic_DNA"/>
</dbReference>
<feature type="compositionally biased region" description="Basic and acidic residues" evidence="2">
    <location>
        <begin position="310"/>
        <end position="350"/>
    </location>
</feature>
<comment type="caution">
    <text evidence="3">The sequence shown here is derived from an EMBL/GenBank/DDBJ whole genome shotgun (WGS) entry which is preliminary data.</text>
</comment>
<sequence>MREQVSRHKKTTTGFSVPTLKNPIRGFGLNTSQTSPPAVSLLQPLNQPPGHDISRISLLRPQAQPETEPAKELQPQESKPLQPKSLHVTPKENKLPTIQRRENSPKPTEENQPKNSEVGESKPETENKEQKNQQPPIKEQASASPPPNNGDGGANPPPTKKVDTAVEAAGNPLSAQKQPQPQDIPANQGKGNNSGELPGANVANTTDKLANVPGEGEKAPVSPDNDPAFQAVVSNTKQVAGQQKQHPTAASKAQSAQAAAVAPTNEVDSKAQANHVGEMGQAPTPGFDAAAFKAKLMERIADMAPKNLEEADEFKNNNKLDSVKGDLSGKVKEEQKNSQGPLEEKSKQKPDTSGIEAKQVTPLPPTEPGAPPTGVGADKAAPKSKGQGEVEAPIQAESKKLDQQMQEADVTEEQLEKSNEPEFQGALTAKKDAQTNAQEAPPKYRQQEQTILATAQATATATAQQQLQAMHGVRSQNLGQVADKQVGAKGKDEQARAKIAGDINKIFDKTKAKVEKTLGDLDGQVIQAFDAGAAEAKKAFEDYVGQKMDKYKSDRYSGFWGPGKWLVDKLLGMPNEVNAFYQEGRQLYIQQMDGVINKVVAIISQGITQAKAEITNGKQEIQNYVNQLPQDLKGVGQEAAADIDSKFDELEQTVESKQDELIDTLAQKYKENLDAVDARIEEMKAANKGLVQKAFDAVVGVIKTIIELTKMLLEVLARVAGVVGQILKDPIGFLGNLIQAVKQGFLNFMKNIGKHLQQGLIGWLTGTMAEAGIEMPENFDLKGIFSLAMQLAGFTYQVIRGQAVKRLGEDKVSWMEQSVEVFQILASEGITGIWQFVQDRIGDLNTLIIEPIKNFIIEKVITAGVEWVLSLLTPASAFIKAAKTIYEIVKFFIERAQQIADLINAILDAIGAIAGGAIDQAIAGVENALAKSLPVVISFLASLLGLGGIAGKIQAIFRKLRKPMEKAVDWIIDKGSKAFKAVGNKFNKSKFGKKFNSAKDKAKEKYQAGKQWVEDKKAAGEQWVEDKKAAAEKWVNDKKEAASNKFKNSKVGKKLGSWKESAKEKYKAGKQWVEDKKEAGKQWIKDKKEAAQNWVEGKKQAVKDKYDKFSNKVKDKLGIGKADERTYKQKQDDLDLAVAEAEQLMQNEKLSFKDIKKQLPKIKTKYKMTACKLVIDKDAVDKTTAHIEAEINPKAKGKRHDRPNEEEETEETVNKRGEQPQYRIKANKKGEVLKDSIAEASENSNAVPEEEEICYVANVPATPKDKSAKEIAQLYSREGFKSPEEAKRRFGLVVGVNGYQSISGEDSTNNIKEKVSTDGFNTFRLGVFGFSWRAAKWEKLQQPSEEKQTVNSKQNKRQKIKQEDWQDVSFEDAKSGYAQLNDSEKAKVIKDENQTFKTIIPYDLIRNQVKNHKFTEKFVSELREKGNEVYVLSADPDAISLKPASSQKQGGGEVPVEEMANALFARYDKIIKDNTSEDGIPPAIVSGGYEFRLPIAGGQTQDVLTVAANKLDMAIRQAMAQINPFTVYFPEPNTIVRVNKGAKTIEASFNSTAGKGEGQALVADLRKKRQLQTKDVVFNLDAAIETKSERFKVEASNEQVQSQINWMGGELKGLTEKDIKSLFNSSQGHADKFYWCRRVRSQYLETVKKDNDKTKKEATTNRSKAIEAVYDAYFPNILIGFNPDQLKQKLPLYQSLENYGVIDEKYTNNLKGHEDAEKKDVYDDIIAIAKESANAVADFLKDILGIK</sequence>
<name>A0ABR8AIG4_9CYAN</name>
<gene>
    <name evidence="3" type="ORF">H6G24_26940</name>
</gene>
<proteinExistence type="predicted"/>
<dbReference type="Proteomes" id="UP000658514">
    <property type="component" value="Unassembled WGS sequence"/>
</dbReference>
<feature type="compositionally biased region" description="Polar residues" evidence="2">
    <location>
        <begin position="232"/>
        <end position="248"/>
    </location>
</feature>
<keyword evidence="4" id="KW-1185">Reference proteome</keyword>
<evidence type="ECO:0000256" key="2">
    <source>
        <dbReference type="SAM" id="MobiDB-lite"/>
    </source>
</evidence>
<dbReference type="RefSeq" id="WP_190548038.1">
    <property type="nucleotide sequence ID" value="NZ_CAWPNO010000087.1"/>
</dbReference>
<accession>A0ABR8AIG4</accession>
<feature type="compositionally biased region" description="Low complexity" evidence="2">
    <location>
        <begin position="249"/>
        <end position="262"/>
    </location>
</feature>
<feature type="region of interest" description="Disordered" evidence="2">
    <location>
        <begin position="310"/>
        <end position="446"/>
    </location>
</feature>
<feature type="compositionally biased region" description="Pro residues" evidence="2">
    <location>
        <begin position="362"/>
        <end position="371"/>
    </location>
</feature>
<feature type="region of interest" description="Disordered" evidence="2">
    <location>
        <begin position="1192"/>
        <end position="1219"/>
    </location>
</feature>
<evidence type="ECO:0000313" key="4">
    <source>
        <dbReference type="Proteomes" id="UP000658514"/>
    </source>
</evidence>
<evidence type="ECO:0000313" key="3">
    <source>
        <dbReference type="EMBL" id="MBD2199073.1"/>
    </source>
</evidence>